<dbReference type="InterPro" id="IPR003613">
    <property type="entry name" value="Ubox_domain"/>
</dbReference>
<keyword evidence="1" id="KW-0175">Coiled coil</keyword>
<evidence type="ECO:0000259" key="3">
    <source>
        <dbReference type="PROSITE" id="PS51698"/>
    </source>
</evidence>
<dbReference type="InterPro" id="IPR011043">
    <property type="entry name" value="Gal_Oxase/kelch_b-propeller"/>
</dbReference>
<organism evidence="4 5">
    <name type="scientific">Reticulomyxa filosa</name>
    <dbReference type="NCBI Taxonomy" id="46433"/>
    <lineage>
        <taxon>Eukaryota</taxon>
        <taxon>Sar</taxon>
        <taxon>Rhizaria</taxon>
        <taxon>Retaria</taxon>
        <taxon>Foraminifera</taxon>
        <taxon>Monothalamids</taxon>
        <taxon>Reticulomyxidae</taxon>
        <taxon>Reticulomyxa</taxon>
    </lineage>
</organism>
<evidence type="ECO:0000313" key="4">
    <source>
        <dbReference type="EMBL" id="ETO26659.1"/>
    </source>
</evidence>
<dbReference type="Gene3D" id="2.120.10.80">
    <property type="entry name" value="Kelch-type beta propeller"/>
    <property type="match status" value="2"/>
</dbReference>
<name>X6NLP9_RETFI</name>
<dbReference type="AlphaFoldDB" id="X6NLP9"/>
<evidence type="ECO:0000256" key="2">
    <source>
        <dbReference type="SAM" id="SignalP"/>
    </source>
</evidence>
<evidence type="ECO:0000256" key="1">
    <source>
        <dbReference type="SAM" id="Coils"/>
    </source>
</evidence>
<evidence type="ECO:0000313" key="5">
    <source>
        <dbReference type="Proteomes" id="UP000023152"/>
    </source>
</evidence>
<feature type="coiled-coil region" evidence="1">
    <location>
        <begin position="384"/>
        <end position="418"/>
    </location>
</feature>
<gene>
    <name evidence="4" type="ORF">RFI_10476</name>
</gene>
<feature type="coiled-coil region" evidence="1">
    <location>
        <begin position="512"/>
        <end position="553"/>
    </location>
</feature>
<dbReference type="CDD" id="cd16453">
    <property type="entry name" value="RING-Ubox"/>
    <property type="match status" value="1"/>
</dbReference>
<keyword evidence="2" id="KW-0732">Signal</keyword>
<dbReference type="SUPFAM" id="SSF57850">
    <property type="entry name" value="RING/U-box"/>
    <property type="match status" value="1"/>
</dbReference>
<protein>
    <recommendedName>
        <fullName evidence="3">U-box domain-containing protein</fullName>
    </recommendedName>
</protein>
<dbReference type="SMART" id="SM00504">
    <property type="entry name" value="Ubox"/>
    <property type="match status" value="1"/>
</dbReference>
<dbReference type="InterPro" id="IPR006652">
    <property type="entry name" value="Kelch_1"/>
</dbReference>
<feature type="chain" id="PRO_5004976711" description="U-box domain-containing protein" evidence="2">
    <location>
        <begin position="18"/>
        <end position="792"/>
    </location>
</feature>
<dbReference type="EMBL" id="ASPP01007723">
    <property type="protein sequence ID" value="ETO26659.1"/>
    <property type="molecule type" value="Genomic_DNA"/>
</dbReference>
<feature type="signal peptide" evidence="2">
    <location>
        <begin position="1"/>
        <end position="17"/>
    </location>
</feature>
<dbReference type="PROSITE" id="PS51698">
    <property type="entry name" value="U_BOX"/>
    <property type="match status" value="1"/>
</dbReference>
<dbReference type="Proteomes" id="UP000023152">
    <property type="component" value="Unassembled WGS sequence"/>
</dbReference>
<comment type="caution">
    <text evidence="4">The sequence shown here is derived from an EMBL/GenBank/DDBJ whole genome shotgun (WGS) entry which is preliminary data.</text>
</comment>
<dbReference type="InterPro" id="IPR015915">
    <property type="entry name" value="Kelch-typ_b-propeller"/>
</dbReference>
<dbReference type="SUPFAM" id="SSF50965">
    <property type="entry name" value="Galactose oxidase, central domain"/>
    <property type="match status" value="1"/>
</dbReference>
<dbReference type="InterPro" id="IPR013083">
    <property type="entry name" value="Znf_RING/FYVE/PHD"/>
</dbReference>
<dbReference type="Pfam" id="PF01344">
    <property type="entry name" value="Kelch_1"/>
    <property type="match status" value="1"/>
</dbReference>
<sequence>MLLGCLALFWLIQTIKLKTIKGKRLLGTFKQNNPKKKRLSNMFTQVCNCFQSLPELPKSFRAAQCILFKDEILVCGGTGTSDCYSYHTLKKQYKYVCSYPSDVKLNGHCVVQLIHSPTNPNGINLLSFGGQGKYQMKQTFSMKYKSVWEMSDNNQSESKSEYESVSQSFNTWIRHNENTNIGKVELSLRGARGLIGGINNDLLFITCCSRDIEVIDLKTMKPLTGIQNNKISEKRSQFGINYHCFVPLTMNNEKVINHFILFCNSTGLLIKYDEQHKAFNYRNLLVCPPLIESKLYSFVYHYDFVFLFGGRNSATGERTDKVWKYSMKKETWNQCDFTLPKKIHGSFAILSADNAIFHVIGGWDAANNIQKIHISANVEQLIEKQELREMIKTQFQKIRVLREEKLKLQQEMTMMKLERPYMIPIEKDMSNEDVNGQKMPIQISKEWMKIRYDMNTCEGKLKEWKEEKRIKLDDMSWNDVWSCDGAFERIKNKDLIQMNDMLSIVKLLLRFRASVNLDVEKTSNKLEEVNQKQQLIEQKIEKKILEKTKLKEEADETIVKYVSCIEQFNELCCNETQIFVEKQQKEGEMTAINDICLLNVKILKDFSALSDHLKMLTEENQQWINAKWSELEEKWSTWNAQDIAVFIGHILKCNKSKMDRFHRIIDKNKIDSMSLVQMSKKDWMDMFELEMFSQACLIHDSFIQICNKYPIDVINNDGCQQDTPKEYLCPLSNSIMTDPVIALNGITYDRSSIMNQYQNLPSYSSLIIDGNLILYSDHFLQQKIQNFLSMSK</sequence>
<proteinExistence type="predicted"/>
<dbReference type="Gene3D" id="3.30.40.10">
    <property type="entry name" value="Zinc/RING finger domain, C3HC4 (zinc finger)"/>
    <property type="match status" value="1"/>
</dbReference>
<reference evidence="4 5" key="1">
    <citation type="journal article" date="2013" name="Curr. Biol.">
        <title>The Genome of the Foraminiferan Reticulomyxa filosa.</title>
        <authorList>
            <person name="Glockner G."/>
            <person name="Hulsmann N."/>
            <person name="Schleicher M."/>
            <person name="Noegel A.A."/>
            <person name="Eichinger L."/>
            <person name="Gallinger C."/>
            <person name="Pawlowski J."/>
            <person name="Sierra R."/>
            <person name="Euteneuer U."/>
            <person name="Pillet L."/>
            <person name="Moustafa A."/>
            <person name="Platzer M."/>
            <person name="Groth M."/>
            <person name="Szafranski K."/>
            <person name="Schliwa M."/>
        </authorList>
    </citation>
    <scope>NUCLEOTIDE SEQUENCE [LARGE SCALE GENOMIC DNA]</scope>
</reference>
<dbReference type="GO" id="GO:0004842">
    <property type="term" value="F:ubiquitin-protein transferase activity"/>
    <property type="evidence" value="ECO:0007669"/>
    <property type="project" value="InterPro"/>
</dbReference>
<feature type="domain" description="U-box" evidence="3">
    <location>
        <begin position="722"/>
        <end position="753"/>
    </location>
</feature>
<dbReference type="GO" id="GO:0016567">
    <property type="term" value="P:protein ubiquitination"/>
    <property type="evidence" value="ECO:0007669"/>
    <property type="project" value="InterPro"/>
</dbReference>
<keyword evidence="5" id="KW-1185">Reference proteome</keyword>
<dbReference type="Pfam" id="PF04564">
    <property type="entry name" value="U-box"/>
    <property type="match status" value="1"/>
</dbReference>
<accession>X6NLP9</accession>